<dbReference type="Proteomes" id="UP000663842">
    <property type="component" value="Unassembled WGS sequence"/>
</dbReference>
<dbReference type="EMBL" id="CAJNRG010002363">
    <property type="protein sequence ID" value="CAF2046772.1"/>
    <property type="molecule type" value="Genomic_DNA"/>
</dbReference>
<protein>
    <submittedName>
        <fullName evidence="4">Uncharacterized protein</fullName>
    </submittedName>
</protein>
<feature type="region of interest" description="Disordered" evidence="1">
    <location>
        <begin position="41"/>
        <end position="73"/>
    </location>
</feature>
<reference evidence="4" key="1">
    <citation type="submission" date="2021-02" db="EMBL/GenBank/DDBJ databases">
        <authorList>
            <person name="Nowell W R."/>
        </authorList>
    </citation>
    <scope>NUCLEOTIDE SEQUENCE</scope>
</reference>
<sequence>MKPHYKPDGWLGIIASGKIYVDFAKIEFNLAYEKLKNEISQHRHQHTSQPTIKTKEKNHQDIPSTIPIPVDEASKSGEQYPIVKLPAMSTSSSTTTKEIRTFDEDLFSDEDIINKESDIFIEGDEQA</sequence>
<gene>
    <name evidence="4" type="ORF">OVN521_LOCUS21731</name>
    <name evidence="3" type="ORF">UXM345_LOCUS12704</name>
    <name evidence="2" type="ORF">XDN619_LOCUS7763</name>
</gene>
<dbReference type="Proteomes" id="UP000663866">
    <property type="component" value="Unassembled WGS sequence"/>
</dbReference>
<evidence type="ECO:0000313" key="4">
    <source>
        <dbReference type="EMBL" id="CAF4116557.1"/>
    </source>
</evidence>
<evidence type="ECO:0000313" key="5">
    <source>
        <dbReference type="Proteomes" id="UP000663866"/>
    </source>
</evidence>
<accession>A0A819VZ50</accession>
<organism evidence="4 5">
    <name type="scientific">Rotaria magnacalcarata</name>
    <dbReference type="NCBI Taxonomy" id="392030"/>
    <lineage>
        <taxon>Eukaryota</taxon>
        <taxon>Metazoa</taxon>
        <taxon>Spiralia</taxon>
        <taxon>Gnathifera</taxon>
        <taxon>Rotifera</taxon>
        <taxon>Eurotatoria</taxon>
        <taxon>Bdelloidea</taxon>
        <taxon>Philodinida</taxon>
        <taxon>Philodinidae</taxon>
        <taxon>Rotaria</taxon>
    </lineage>
</organism>
<dbReference type="Proteomes" id="UP000663887">
    <property type="component" value="Unassembled WGS sequence"/>
</dbReference>
<dbReference type="EMBL" id="CAJOBG010004571">
    <property type="protein sequence ID" value="CAF4116557.1"/>
    <property type="molecule type" value="Genomic_DNA"/>
</dbReference>
<comment type="caution">
    <text evidence="4">The sequence shown here is derived from an EMBL/GenBank/DDBJ whole genome shotgun (WGS) entry which is preliminary data.</text>
</comment>
<name>A0A819VZ50_9BILA</name>
<evidence type="ECO:0000256" key="1">
    <source>
        <dbReference type="SAM" id="MobiDB-lite"/>
    </source>
</evidence>
<keyword evidence="5" id="KW-1185">Reference proteome</keyword>
<evidence type="ECO:0000313" key="2">
    <source>
        <dbReference type="EMBL" id="CAF2046772.1"/>
    </source>
</evidence>
<dbReference type="EMBL" id="CAJOBF010001339">
    <property type="protein sequence ID" value="CAF3939988.1"/>
    <property type="molecule type" value="Genomic_DNA"/>
</dbReference>
<dbReference type="AlphaFoldDB" id="A0A819VZ50"/>
<proteinExistence type="predicted"/>
<evidence type="ECO:0000313" key="3">
    <source>
        <dbReference type="EMBL" id="CAF3939988.1"/>
    </source>
</evidence>